<dbReference type="PANTHER" id="PTHR39426">
    <property type="entry name" value="HOMOLOGY TO DEATH-ON-CURING PROTEIN OF PHAGE P1"/>
    <property type="match status" value="1"/>
</dbReference>
<dbReference type="Gene3D" id="1.20.120.1870">
    <property type="entry name" value="Fic/DOC protein, Fido domain"/>
    <property type="match status" value="1"/>
</dbReference>
<dbReference type="Proteomes" id="UP000518206">
    <property type="component" value="Unassembled WGS sequence"/>
</dbReference>
<reference evidence="2 3" key="1">
    <citation type="submission" date="2020-08" db="EMBL/GenBank/DDBJ databases">
        <title>The Agave Microbiome: Exploring the role of microbial communities in plant adaptations to desert environments.</title>
        <authorList>
            <person name="Partida-Martinez L.P."/>
        </authorList>
    </citation>
    <scope>NUCLEOTIDE SEQUENCE [LARGE SCALE GENOMIC DNA]</scope>
    <source>
        <strain evidence="2 3">RAS26</strain>
    </source>
</reference>
<comment type="caution">
    <text evidence="2">The sequence shown here is derived from an EMBL/GenBank/DDBJ whole genome shotgun (WGS) entry which is preliminary data.</text>
</comment>
<dbReference type="Pfam" id="PF02661">
    <property type="entry name" value="Fic"/>
    <property type="match status" value="1"/>
</dbReference>
<organism evidence="2 3">
    <name type="scientific">Cellulomonas cellasea</name>
    <dbReference type="NCBI Taxonomy" id="43670"/>
    <lineage>
        <taxon>Bacteria</taxon>
        <taxon>Bacillati</taxon>
        <taxon>Actinomycetota</taxon>
        <taxon>Actinomycetes</taxon>
        <taxon>Micrococcales</taxon>
        <taxon>Cellulomonadaceae</taxon>
        <taxon>Cellulomonas</taxon>
    </lineage>
</organism>
<dbReference type="NCBIfam" id="TIGR01550">
    <property type="entry name" value="DOC_P1"/>
    <property type="match status" value="1"/>
</dbReference>
<evidence type="ECO:0000259" key="1">
    <source>
        <dbReference type="PROSITE" id="PS51459"/>
    </source>
</evidence>
<gene>
    <name evidence="2" type="ORF">FHR80_002379</name>
</gene>
<dbReference type="PROSITE" id="PS51459">
    <property type="entry name" value="FIDO"/>
    <property type="match status" value="1"/>
</dbReference>
<evidence type="ECO:0000313" key="3">
    <source>
        <dbReference type="Proteomes" id="UP000518206"/>
    </source>
</evidence>
<proteinExistence type="predicted"/>
<dbReference type="InterPro" id="IPR003812">
    <property type="entry name" value="Fido"/>
</dbReference>
<dbReference type="AlphaFoldDB" id="A0A7W4YBV1"/>
<dbReference type="InterPro" id="IPR053737">
    <property type="entry name" value="Type_II_TA_Toxin"/>
</dbReference>
<feature type="domain" description="Fido" evidence="1">
    <location>
        <begin position="4"/>
        <end position="123"/>
    </location>
</feature>
<sequence length="125" mass="13231">MIYLTAGELLAVARRVVGDDLVVRDHGLVESAAARPGTQVGGADAYPDLLTKAAALLHSLARNHALLDGNKRLALAGTIVFLGVNGARLTATNDEAYDLIMDVAAGRVDDVGSIRDRLPRLTETW</sequence>
<accession>A0A7W4YBV1</accession>
<reference evidence="2 3" key="2">
    <citation type="submission" date="2020-08" db="EMBL/GenBank/DDBJ databases">
        <authorList>
            <person name="Partida-Martinez L."/>
            <person name="Huntemann M."/>
            <person name="Clum A."/>
            <person name="Wang J."/>
            <person name="Palaniappan K."/>
            <person name="Ritter S."/>
            <person name="Chen I.-M."/>
            <person name="Stamatis D."/>
            <person name="Reddy T."/>
            <person name="O'Malley R."/>
            <person name="Daum C."/>
            <person name="Shapiro N."/>
            <person name="Ivanova N."/>
            <person name="Kyrpides N."/>
            <person name="Woyke T."/>
        </authorList>
    </citation>
    <scope>NUCLEOTIDE SEQUENCE [LARGE SCALE GENOMIC DNA]</scope>
    <source>
        <strain evidence="2 3">RAS26</strain>
    </source>
</reference>
<protein>
    <submittedName>
        <fullName evidence="2">Death-on-curing protein</fullName>
    </submittedName>
</protein>
<name>A0A7W4YBV1_9CELL</name>
<dbReference type="InterPro" id="IPR006440">
    <property type="entry name" value="Doc"/>
</dbReference>
<dbReference type="RefSeq" id="WP_183296291.1">
    <property type="nucleotide sequence ID" value="NZ_JACHVX010000003.1"/>
</dbReference>
<dbReference type="EMBL" id="JACHVX010000003">
    <property type="protein sequence ID" value="MBB2923454.1"/>
    <property type="molecule type" value="Genomic_DNA"/>
</dbReference>
<dbReference type="PANTHER" id="PTHR39426:SF1">
    <property type="entry name" value="HOMOLOGY TO DEATH-ON-CURING PROTEIN OF PHAGE P1"/>
    <property type="match status" value="1"/>
</dbReference>
<dbReference type="GO" id="GO:0016301">
    <property type="term" value="F:kinase activity"/>
    <property type="evidence" value="ECO:0007669"/>
    <property type="project" value="InterPro"/>
</dbReference>
<evidence type="ECO:0000313" key="2">
    <source>
        <dbReference type="EMBL" id="MBB2923454.1"/>
    </source>
</evidence>